<dbReference type="GO" id="GO:0000156">
    <property type="term" value="F:phosphorelay response regulator activity"/>
    <property type="evidence" value="ECO:0007669"/>
    <property type="project" value="TreeGrafter"/>
</dbReference>
<feature type="modified residue" description="4-aspartylphosphate" evidence="4">
    <location>
        <position position="52"/>
    </location>
</feature>
<feature type="domain" description="Response regulatory" evidence="6">
    <location>
        <begin position="3"/>
        <end position="116"/>
    </location>
</feature>
<reference evidence="8 9" key="1">
    <citation type="journal article" date="2019" name="Int. J. Syst. Evol. Microbiol.">
        <title>Faecalibacillus intestinalis gen. nov., sp. nov. and Faecalibacillus faecis sp. nov., isolated from human faeces.</title>
        <authorList>
            <person name="Seo B."/>
            <person name="Jeon K."/>
            <person name="Baek I."/>
            <person name="Lee Y.M."/>
            <person name="Baek K."/>
            <person name="Ko G."/>
        </authorList>
    </citation>
    <scope>NUCLEOTIDE SEQUENCE [LARGE SCALE GENOMIC DNA]</scope>
    <source>
        <strain evidence="8 9">SNUG30099</strain>
    </source>
</reference>
<feature type="domain" description="OmpR/PhoB-type" evidence="7">
    <location>
        <begin position="126"/>
        <end position="224"/>
    </location>
</feature>
<dbReference type="Gene3D" id="1.10.10.10">
    <property type="entry name" value="Winged helix-like DNA-binding domain superfamily/Winged helix DNA-binding domain"/>
    <property type="match status" value="1"/>
</dbReference>
<name>A0A2T3G722_9FIRM</name>
<evidence type="ECO:0000256" key="5">
    <source>
        <dbReference type="PROSITE-ProRule" id="PRU01091"/>
    </source>
</evidence>
<evidence type="ECO:0000259" key="6">
    <source>
        <dbReference type="PROSITE" id="PS50110"/>
    </source>
</evidence>
<dbReference type="InterPro" id="IPR001789">
    <property type="entry name" value="Sig_transdc_resp-reg_receiver"/>
</dbReference>
<dbReference type="InterPro" id="IPR001867">
    <property type="entry name" value="OmpR/PhoB-type_DNA-bd"/>
</dbReference>
<dbReference type="RefSeq" id="WP_107028988.1">
    <property type="nucleotide sequence ID" value="NZ_PYLQ01000001.1"/>
</dbReference>
<sequence>MYKLLIVEDDLIIAQGLQKHFEKYHYEVSCVENFENVLDDFIQYKPDLVLLDIHLPFFDGYYWCQEIRKISQVPIVFISSSNENMNIVLAMNMGGDDFINKPFDLQVVQAKIQALLRRTYSFSKEFHLLSYQDVYLDLLQGKITYHQKELVLTKNELKILEFMFEHAEVIVSRVDLMNHLWDDHQFIDDNTLSVNMNRLRKKLEDIGLFNFIHTKKGLGYLLCLENI</sequence>
<dbReference type="InterPro" id="IPR011006">
    <property type="entry name" value="CheY-like_superfamily"/>
</dbReference>
<dbReference type="PANTHER" id="PTHR48111:SF43">
    <property type="entry name" value="STAGE 0 SPORULATION PROTEIN A HOMOLOG"/>
    <property type="match status" value="1"/>
</dbReference>
<feature type="DNA-binding region" description="OmpR/PhoB-type" evidence="5">
    <location>
        <begin position="126"/>
        <end position="224"/>
    </location>
</feature>
<dbReference type="GO" id="GO:0006355">
    <property type="term" value="P:regulation of DNA-templated transcription"/>
    <property type="evidence" value="ECO:0007669"/>
    <property type="project" value="InterPro"/>
</dbReference>
<dbReference type="InterPro" id="IPR036388">
    <property type="entry name" value="WH-like_DNA-bd_sf"/>
</dbReference>
<evidence type="ECO:0000259" key="7">
    <source>
        <dbReference type="PROSITE" id="PS51755"/>
    </source>
</evidence>
<dbReference type="GO" id="GO:0005829">
    <property type="term" value="C:cytosol"/>
    <property type="evidence" value="ECO:0007669"/>
    <property type="project" value="TreeGrafter"/>
</dbReference>
<keyword evidence="3" id="KW-0804">Transcription</keyword>
<dbReference type="GO" id="GO:0000976">
    <property type="term" value="F:transcription cis-regulatory region binding"/>
    <property type="evidence" value="ECO:0007669"/>
    <property type="project" value="TreeGrafter"/>
</dbReference>
<dbReference type="SUPFAM" id="SSF52172">
    <property type="entry name" value="CheY-like"/>
    <property type="match status" value="1"/>
</dbReference>
<keyword evidence="9" id="KW-1185">Reference proteome</keyword>
<dbReference type="GO" id="GO:0032993">
    <property type="term" value="C:protein-DNA complex"/>
    <property type="evidence" value="ECO:0007669"/>
    <property type="project" value="TreeGrafter"/>
</dbReference>
<comment type="caution">
    <text evidence="8">The sequence shown here is derived from an EMBL/GenBank/DDBJ whole genome shotgun (WGS) entry which is preliminary data.</text>
</comment>
<dbReference type="SMART" id="SM00448">
    <property type="entry name" value="REC"/>
    <property type="match status" value="1"/>
</dbReference>
<dbReference type="EMBL" id="PYLQ01000001">
    <property type="protein sequence ID" value="PST43336.1"/>
    <property type="molecule type" value="Genomic_DNA"/>
</dbReference>
<organism evidence="8 9">
    <name type="scientific">Faecalibacillus intestinalis</name>
    <dbReference type="NCBI Taxonomy" id="1982626"/>
    <lineage>
        <taxon>Bacteria</taxon>
        <taxon>Bacillati</taxon>
        <taxon>Bacillota</taxon>
        <taxon>Erysipelotrichia</taxon>
        <taxon>Erysipelotrichales</taxon>
        <taxon>Coprobacillaceae</taxon>
        <taxon>Faecalibacillus</taxon>
    </lineage>
</organism>
<protein>
    <submittedName>
        <fullName evidence="8">DNA-binding response regulator</fullName>
    </submittedName>
</protein>
<dbReference type="SMART" id="SM00862">
    <property type="entry name" value="Trans_reg_C"/>
    <property type="match status" value="1"/>
</dbReference>
<dbReference type="InterPro" id="IPR016032">
    <property type="entry name" value="Sig_transdc_resp-reg_C-effctor"/>
</dbReference>
<gene>
    <name evidence="8" type="ORF">C7U54_01095</name>
</gene>
<dbReference type="Pfam" id="PF00486">
    <property type="entry name" value="Trans_reg_C"/>
    <property type="match status" value="1"/>
</dbReference>
<evidence type="ECO:0000256" key="2">
    <source>
        <dbReference type="ARBA" id="ARBA00023125"/>
    </source>
</evidence>
<dbReference type="InterPro" id="IPR039420">
    <property type="entry name" value="WalR-like"/>
</dbReference>
<keyword evidence="2 5" id="KW-0238">DNA-binding</keyword>
<evidence type="ECO:0000256" key="3">
    <source>
        <dbReference type="ARBA" id="ARBA00023163"/>
    </source>
</evidence>
<keyword evidence="1" id="KW-0805">Transcription regulation</keyword>
<dbReference type="PROSITE" id="PS50110">
    <property type="entry name" value="RESPONSE_REGULATORY"/>
    <property type="match status" value="1"/>
</dbReference>
<evidence type="ECO:0000256" key="4">
    <source>
        <dbReference type="PROSITE-ProRule" id="PRU00169"/>
    </source>
</evidence>
<dbReference type="Gene3D" id="3.40.50.2300">
    <property type="match status" value="1"/>
</dbReference>
<dbReference type="AlphaFoldDB" id="A0A2T3G722"/>
<dbReference type="PANTHER" id="PTHR48111">
    <property type="entry name" value="REGULATOR OF RPOS"/>
    <property type="match status" value="1"/>
</dbReference>
<dbReference type="CDD" id="cd00383">
    <property type="entry name" value="trans_reg_C"/>
    <property type="match status" value="1"/>
</dbReference>
<dbReference type="SUPFAM" id="SSF46894">
    <property type="entry name" value="C-terminal effector domain of the bipartite response regulators"/>
    <property type="match status" value="1"/>
</dbReference>
<evidence type="ECO:0000313" key="9">
    <source>
        <dbReference type="Proteomes" id="UP000240974"/>
    </source>
</evidence>
<proteinExistence type="predicted"/>
<dbReference type="Proteomes" id="UP000240974">
    <property type="component" value="Unassembled WGS sequence"/>
</dbReference>
<dbReference type="Pfam" id="PF00072">
    <property type="entry name" value="Response_reg"/>
    <property type="match status" value="1"/>
</dbReference>
<evidence type="ECO:0000313" key="8">
    <source>
        <dbReference type="EMBL" id="PST43336.1"/>
    </source>
</evidence>
<evidence type="ECO:0000256" key="1">
    <source>
        <dbReference type="ARBA" id="ARBA00023015"/>
    </source>
</evidence>
<dbReference type="CDD" id="cd18159">
    <property type="entry name" value="REC_OmpR_NsrR-like"/>
    <property type="match status" value="1"/>
</dbReference>
<keyword evidence="4" id="KW-0597">Phosphoprotein</keyword>
<dbReference type="PROSITE" id="PS51755">
    <property type="entry name" value="OMPR_PHOB"/>
    <property type="match status" value="1"/>
</dbReference>
<accession>A0A2T3G722</accession>